<dbReference type="AlphaFoldDB" id="A0A559MDU9"/>
<organism evidence="2 3">
    <name type="scientific">Lachnellula willkommii</name>
    <dbReference type="NCBI Taxonomy" id="215461"/>
    <lineage>
        <taxon>Eukaryota</taxon>
        <taxon>Fungi</taxon>
        <taxon>Dikarya</taxon>
        <taxon>Ascomycota</taxon>
        <taxon>Pezizomycotina</taxon>
        <taxon>Leotiomycetes</taxon>
        <taxon>Helotiales</taxon>
        <taxon>Lachnaceae</taxon>
        <taxon>Lachnellula</taxon>
    </lineage>
</organism>
<protein>
    <submittedName>
        <fullName evidence="2">Methyltransferase-like protein 7B</fullName>
    </submittedName>
</protein>
<evidence type="ECO:0000259" key="1">
    <source>
        <dbReference type="Pfam" id="PF08241"/>
    </source>
</evidence>
<reference evidence="2 3" key="1">
    <citation type="submission" date="2018-05" db="EMBL/GenBank/DDBJ databases">
        <title>Genome sequencing and assembly of the regulated plant pathogen Lachnellula willkommii and related sister species for the development of diagnostic species identification markers.</title>
        <authorList>
            <person name="Giroux E."/>
            <person name="Bilodeau G."/>
        </authorList>
    </citation>
    <scope>NUCLEOTIDE SEQUENCE [LARGE SCALE GENOMIC DNA]</scope>
    <source>
        <strain evidence="2 3">CBS 172.35</strain>
    </source>
</reference>
<gene>
    <name evidence="2" type="primary">METTL7B</name>
    <name evidence="2" type="ORF">LAWI1_G003027</name>
</gene>
<dbReference type="Pfam" id="PF08241">
    <property type="entry name" value="Methyltransf_11"/>
    <property type="match status" value="1"/>
</dbReference>
<dbReference type="Gene3D" id="3.40.50.150">
    <property type="entry name" value="Vaccinia Virus protein VP39"/>
    <property type="match status" value="1"/>
</dbReference>
<dbReference type="EMBL" id="QGML01000635">
    <property type="protein sequence ID" value="TVY91144.1"/>
    <property type="molecule type" value="Genomic_DNA"/>
</dbReference>
<keyword evidence="2" id="KW-0489">Methyltransferase</keyword>
<dbReference type="InterPro" id="IPR013216">
    <property type="entry name" value="Methyltransf_11"/>
</dbReference>
<proteinExistence type="predicted"/>
<dbReference type="CDD" id="cd02440">
    <property type="entry name" value="AdoMet_MTases"/>
    <property type="match status" value="1"/>
</dbReference>
<dbReference type="SUPFAM" id="SSF53335">
    <property type="entry name" value="S-adenosyl-L-methionine-dependent methyltransferases"/>
    <property type="match status" value="1"/>
</dbReference>
<feature type="domain" description="Methyltransferase type 11" evidence="1">
    <location>
        <begin position="83"/>
        <end position="187"/>
    </location>
</feature>
<keyword evidence="2" id="KW-0808">Transferase</keyword>
<evidence type="ECO:0000313" key="2">
    <source>
        <dbReference type="EMBL" id="TVY91144.1"/>
    </source>
</evidence>
<dbReference type="GO" id="GO:0032259">
    <property type="term" value="P:methylation"/>
    <property type="evidence" value="ECO:0007669"/>
    <property type="project" value="UniProtKB-KW"/>
</dbReference>
<dbReference type="GO" id="GO:0008757">
    <property type="term" value="F:S-adenosylmethionine-dependent methyltransferase activity"/>
    <property type="evidence" value="ECO:0007669"/>
    <property type="project" value="InterPro"/>
</dbReference>
<dbReference type="Proteomes" id="UP000315522">
    <property type="component" value="Unassembled WGS sequence"/>
</dbReference>
<dbReference type="PANTHER" id="PTHR45036:SF1">
    <property type="entry name" value="METHYLTRANSFERASE LIKE 7A"/>
    <property type="match status" value="1"/>
</dbReference>
<evidence type="ECO:0000313" key="3">
    <source>
        <dbReference type="Proteomes" id="UP000315522"/>
    </source>
</evidence>
<sequence length="258" mass="28284">MAAPSRLSNILRSIQLIWLSVKLYYTAFKEALRKDGLASLAHPQIIRDAALAKLLIVASAGFIAFEDTTCVPSLVRAAHGKILELGPGPGNQIQRYDASLVEFIYAIDPNVHYGDAIAAKVKKLDLQDKYKFLACGIEDSEVLRREGIAEGSMDTVLSIQVLCAVGDVKSVMREVWKLLKPGGSFVFWEHEKNKDPVTAVAQVCLNPAWSAFVGCCLTRDIKADILAAGEWENPGDIEVADDPYTCLPRIWGVLKKKA</sequence>
<dbReference type="InterPro" id="IPR052356">
    <property type="entry name" value="Thiol_S-MT"/>
</dbReference>
<dbReference type="InterPro" id="IPR029063">
    <property type="entry name" value="SAM-dependent_MTases_sf"/>
</dbReference>
<keyword evidence="3" id="KW-1185">Reference proteome</keyword>
<comment type="caution">
    <text evidence="2">The sequence shown here is derived from an EMBL/GenBank/DDBJ whole genome shotgun (WGS) entry which is preliminary data.</text>
</comment>
<accession>A0A559MDU9</accession>
<dbReference type="PANTHER" id="PTHR45036">
    <property type="entry name" value="METHYLTRANSFERASE LIKE 7B"/>
    <property type="match status" value="1"/>
</dbReference>
<name>A0A559MDU9_9HELO</name>